<sequence length="235" mass="26934">MTQQIRLSFIEESSSRILLPEQNFEQKTQFLRALPKSNVALQSKHPDSDIHHESNQRRQAKQSEYYNRRTGSDKETLSKSQPVYVWNTLKRIWEPGKILSHPNPVREPRTDIVEMNDKLYQRTREHLRPRSINKDPPMKEHDSILDRITYATDTHAAQPHGSHHSVEREVTTPIPPDKAPTPTEAVPTTEGGASPVRHGPDSEVIVVEKGKASFQPRSQLTRSGRMTQVPSKFKD</sequence>
<dbReference type="Proteomes" id="UP001163046">
    <property type="component" value="Unassembled WGS sequence"/>
</dbReference>
<feature type="compositionally biased region" description="Basic and acidic residues" evidence="1">
    <location>
        <begin position="66"/>
        <end position="77"/>
    </location>
</feature>
<proteinExistence type="predicted"/>
<evidence type="ECO:0000313" key="3">
    <source>
        <dbReference type="Proteomes" id="UP001163046"/>
    </source>
</evidence>
<reference evidence="2" key="1">
    <citation type="submission" date="2023-01" db="EMBL/GenBank/DDBJ databases">
        <title>Genome assembly of the deep-sea coral Lophelia pertusa.</title>
        <authorList>
            <person name="Herrera S."/>
            <person name="Cordes E."/>
        </authorList>
    </citation>
    <scope>NUCLEOTIDE SEQUENCE</scope>
    <source>
        <strain evidence="2">USNM1676648</strain>
        <tissue evidence="2">Polyp</tissue>
    </source>
</reference>
<organism evidence="2 3">
    <name type="scientific">Desmophyllum pertusum</name>
    <dbReference type="NCBI Taxonomy" id="174260"/>
    <lineage>
        <taxon>Eukaryota</taxon>
        <taxon>Metazoa</taxon>
        <taxon>Cnidaria</taxon>
        <taxon>Anthozoa</taxon>
        <taxon>Hexacorallia</taxon>
        <taxon>Scleractinia</taxon>
        <taxon>Caryophylliina</taxon>
        <taxon>Caryophylliidae</taxon>
        <taxon>Desmophyllum</taxon>
    </lineage>
</organism>
<feature type="region of interest" description="Disordered" evidence="1">
    <location>
        <begin position="41"/>
        <end position="77"/>
    </location>
</feature>
<comment type="caution">
    <text evidence="2">The sequence shown here is derived from an EMBL/GenBank/DDBJ whole genome shotgun (WGS) entry which is preliminary data.</text>
</comment>
<feature type="compositionally biased region" description="Polar residues" evidence="1">
    <location>
        <begin position="215"/>
        <end position="235"/>
    </location>
</feature>
<dbReference type="OrthoDB" id="10454958at2759"/>
<feature type="region of interest" description="Disordered" evidence="1">
    <location>
        <begin position="155"/>
        <end position="235"/>
    </location>
</feature>
<dbReference type="AlphaFoldDB" id="A0A9X0A7F5"/>
<feature type="compositionally biased region" description="Basic and acidic residues" evidence="1">
    <location>
        <begin position="198"/>
        <end position="211"/>
    </location>
</feature>
<dbReference type="EMBL" id="MU825396">
    <property type="protein sequence ID" value="KAJ7394742.1"/>
    <property type="molecule type" value="Genomic_DNA"/>
</dbReference>
<protein>
    <submittedName>
        <fullName evidence="2">Uncharacterized protein</fullName>
    </submittedName>
</protein>
<gene>
    <name evidence="2" type="ORF">OS493_000572</name>
</gene>
<feature type="compositionally biased region" description="Basic and acidic residues" evidence="1">
    <location>
        <begin position="44"/>
        <end position="56"/>
    </location>
</feature>
<feature type="compositionally biased region" description="Low complexity" evidence="1">
    <location>
        <begin position="180"/>
        <end position="190"/>
    </location>
</feature>
<accession>A0A9X0A7F5</accession>
<name>A0A9X0A7F5_9CNID</name>
<evidence type="ECO:0000313" key="2">
    <source>
        <dbReference type="EMBL" id="KAJ7394742.1"/>
    </source>
</evidence>
<evidence type="ECO:0000256" key="1">
    <source>
        <dbReference type="SAM" id="MobiDB-lite"/>
    </source>
</evidence>
<keyword evidence="3" id="KW-1185">Reference proteome</keyword>